<name>A0A5J4YQ48_PORPP</name>
<dbReference type="AlphaFoldDB" id="A0A5J4YQ48"/>
<dbReference type="Pfam" id="PF00253">
    <property type="entry name" value="Ribosomal_S14"/>
    <property type="match status" value="1"/>
</dbReference>
<feature type="region of interest" description="Disordered" evidence="4">
    <location>
        <begin position="48"/>
        <end position="79"/>
    </location>
</feature>
<dbReference type="Gene3D" id="1.10.287.1480">
    <property type="match status" value="1"/>
</dbReference>
<dbReference type="GO" id="GO:0005737">
    <property type="term" value="C:cytoplasm"/>
    <property type="evidence" value="ECO:0007669"/>
    <property type="project" value="UniProtKB-ARBA"/>
</dbReference>
<keyword evidence="3" id="KW-0687">Ribonucleoprotein</keyword>
<comment type="caution">
    <text evidence="5">The sequence shown here is derived from an EMBL/GenBank/DDBJ whole genome shotgun (WGS) entry which is preliminary data.</text>
</comment>
<keyword evidence="6" id="KW-1185">Reference proteome</keyword>
<comment type="similarity">
    <text evidence="1">Belongs to the universal ribosomal protein uS14 family.</text>
</comment>
<proteinExistence type="inferred from homology"/>
<dbReference type="GO" id="GO:0003735">
    <property type="term" value="F:structural constituent of ribosome"/>
    <property type="evidence" value="ECO:0007669"/>
    <property type="project" value="InterPro"/>
</dbReference>
<dbReference type="GO" id="GO:0015935">
    <property type="term" value="C:small ribosomal subunit"/>
    <property type="evidence" value="ECO:0007669"/>
    <property type="project" value="TreeGrafter"/>
</dbReference>
<reference evidence="6" key="1">
    <citation type="journal article" date="2019" name="Nat. Commun.">
        <title>Expansion of phycobilisome linker gene families in mesophilic red algae.</title>
        <authorList>
            <person name="Lee J."/>
            <person name="Kim D."/>
            <person name="Bhattacharya D."/>
            <person name="Yoon H.S."/>
        </authorList>
    </citation>
    <scope>NUCLEOTIDE SEQUENCE [LARGE SCALE GENOMIC DNA]</scope>
    <source>
        <strain evidence="6">CCMP 1328</strain>
    </source>
</reference>
<accession>A0A5J4YQ48</accession>
<dbReference type="PANTHER" id="PTHR19836:SF19">
    <property type="entry name" value="SMALL RIBOSOMAL SUBUNIT PROTEIN US14M"/>
    <property type="match status" value="1"/>
</dbReference>
<organism evidence="5 6">
    <name type="scientific">Porphyridium purpureum</name>
    <name type="common">Red alga</name>
    <name type="synonym">Porphyridium cruentum</name>
    <dbReference type="NCBI Taxonomy" id="35688"/>
    <lineage>
        <taxon>Eukaryota</taxon>
        <taxon>Rhodophyta</taxon>
        <taxon>Bangiophyceae</taxon>
        <taxon>Porphyridiales</taxon>
        <taxon>Porphyridiaceae</taxon>
        <taxon>Porphyridium</taxon>
    </lineage>
</organism>
<dbReference type="GO" id="GO:0006412">
    <property type="term" value="P:translation"/>
    <property type="evidence" value="ECO:0007669"/>
    <property type="project" value="InterPro"/>
</dbReference>
<dbReference type="InterPro" id="IPR001209">
    <property type="entry name" value="Ribosomal_uS14"/>
</dbReference>
<protein>
    <submittedName>
        <fullName evidence="5">30S ribosomal protein S14</fullName>
    </submittedName>
</protein>
<evidence type="ECO:0000256" key="2">
    <source>
        <dbReference type="ARBA" id="ARBA00022980"/>
    </source>
</evidence>
<keyword evidence="2 5" id="KW-0689">Ribosomal protein</keyword>
<sequence length="190" mass="21239">MLRSLAQRLAWVARCGENWKVNMRGAGYVPNPVGMAWSLDGSRVGAPGVRHASGAVGKKRGEDGESADRVHPTDLLPMGGLRPVATPQAHYLRVDFMDLKKRKMFRDHEMKRKVLNSIVHNRSLPLLVRAEATKRLAAMPHNSCFSRVKMTCIMSGRKRAVYKNLGVSRIVLREYVNKGLLPGIRSRKSV</sequence>
<evidence type="ECO:0000313" key="5">
    <source>
        <dbReference type="EMBL" id="KAA8492873.1"/>
    </source>
</evidence>
<evidence type="ECO:0000256" key="3">
    <source>
        <dbReference type="ARBA" id="ARBA00023274"/>
    </source>
</evidence>
<gene>
    <name evidence="5" type="ORF">FVE85_9145</name>
</gene>
<dbReference type="EMBL" id="VRMN01000008">
    <property type="protein sequence ID" value="KAA8492873.1"/>
    <property type="molecule type" value="Genomic_DNA"/>
</dbReference>
<dbReference type="OrthoDB" id="413436at2759"/>
<evidence type="ECO:0000313" key="6">
    <source>
        <dbReference type="Proteomes" id="UP000324585"/>
    </source>
</evidence>
<evidence type="ECO:0000256" key="1">
    <source>
        <dbReference type="ARBA" id="ARBA00009083"/>
    </source>
</evidence>
<feature type="compositionally biased region" description="Basic and acidic residues" evidence="4">
    <location>
        <begin position="59"/>
        <end position="72"/>
    </location>
</feature>
<evidence type="ECO:0000256" key="4">
    <source>
        <dbReference type="SAM" id="MobiDB-lite"/>
    </source>
</evidence>
<dbReference type="PANTHER" id="PTHR19836">
    <property type="entry name" value="30S RIBOSOMAL PROTEIN S14"/>
    <property type="match status" value="1"/>
</dbReference>
<dbReference type="SUPFAM" id="SSF57716">
    <property type="entry name" value="Glucocorticoid receptor-like (DNA-binding domain)"/>
    <property type="match status" value="1"/>
</dbReference>
<dbReference type="Proteomes" id="UP000324585">
    <property type="component" value="Unassembled WGS sequence"/>
</dbReference>